<proteinExistence type="predicted"/>
<reference evidence="1" key="1">
    <citation type="submission" date="2020-05" db="EMBL/GenBank/DDBJ databases">
        <title>Mycena genomes resolve the evolution of fungal bioluminescence.</title>
        <authorList>
            <person name="Tsai I.J."/>
        </authorList>
    </citation>
    <scope>NUCLEOTIDE SEQUENCE</scope>
    <source>
        <strain evidence="1">110903Hualien_Pintung</strain>
    </source>
</reference>
<evidence type="ECO:0000313" key="2">
    <source>
        <dbReference type="Proteomes" id="UP000613580"/>
    </source>
</evidence>
<dbReference type="Proteomes" id="UP000613580">
    <property type="component" value="Unassembled WGS sequence"/>
</dbReference>
<dbReference type="AlphaFoldDB" id="A0A8H6TKI1"/>
<comment type="caution">
    <text evidence="1">The sequence shown here is derived from an EMBL/GenBank/DDBJ whole genome shotgun (WGS) entry which is preliminary data.</text>
</comment>
<protein>
    <submittedName>
        <fullName evidence="1">Uncharacterized protein</fullName>
    </submittedName>
</protein>
<organism evidence="1 2">
    <name type="scientific">Mycena chlorophos</name>
    <name type="common">Agaric fungus</name>
    <name type="synonym">Agaricus chlorophos</name>
    <dbReference type="NCBI Taxonomy" id="658473"/>
    <lineage>
        <taxon>Eukaryota</taxon>
        <taxon>Fungi</taxon>
        <taxon>Dikarya</taxon>
        <taxon>Basidiomycota</taxon>
        <taxon>Agaricomycotina</taxon>
        <taxon>Agaricomycetes</taxon>
        <taxon>Agaricomycetidae</taxon>
        <taxon>Agaricales</taxon>
        <taxon>Marasmiineae</taxon>
        <taxon>Mycenaceae</taxon>
        <taxon>Mycena</taxon>
    </lineage>
</organism>
<evidence type="ECO:0000313" key="1">
    <source>
        <dbReference type="EMBL" id="KAF7320503.1"/>
    </source>
</evidence>
<sequence>MGDTNLASWLALSSLQADGVEQELTGRIVFLSLKADGACRDSPQLGPLPLVYVALTFAGEDRLSRPGQGVSHRLLYQPTALSKCIRRLTNPVAFLKSDGGCMHLILHRSRYPLYHILLPQRRSNPSNQPTPIHHFFETASELRNDVRGAAHARMPTRACPRPCGWMRSVSSLRRYGSYARCTIMTSKCVWRVWAFGGPILRRCAARCLPSALPTTT</sequence>
<dbReference type="EMBL" id="JACAZE010000002">
    <property type="protein sequence ID" value="KAF7320503.1"/>
    <property type="molecule type" value="Genomic_DNA"/>
</dbReference>
<gene>
    <name evidence="1" type="ORF">HMN09_00133900</name>
</gene>
<accession>A0A8H6TKI1</accession>
<keyword evidence="2" id="KW-1185">Reference proteome</keyword>
<name>A0A8H6TKI1_MYCCL</name>